<dbReference type="EMBL" id="CP124577">
    <property type="protein sequence ID" value="WZE66199.1"/>
    <property type="molecule type" value="Genomic_DNA"/>
</dbReference>
<accession>A0AAU6R8X6</accession>
<organism evidence="1">
    <name type="scientific">Macrococcus psychrotolerans</name>
    <dbReference type="NCBI Taxonomy" id="3039389"/>
    <lineage>
        <taxon>Bacteria</taxon>
        <taxon>Bacillati</taxon>
        <taxon>Bacillota</taxon>
        <taxon>Bacilli</taxon>
        <taxon>Bacillales</taxon>
        <taxon>Staphylococcaceae</taxon>
        <taxon>Macrococcus</taxon>
    </lineage>
</organism>
<gene>
    <name evidence="1" type="ORF">QA541_08105</name>
</gene>
<dbReference type="AlphaFoldDB" id="A0AAU6R8X6"/>
<name>A0AAU6R8X6_9STAP</name>
<reference evidence="1" key="1">
    <citation type="submission" date="2023-04" db="EMBL/GenBank/DDBJ databases">
        <title>Macrococci isolated from food, foodproducing animals, and human clinical materials.</title>
        <authorList>
            <person name="Maslanova I."/>
            <person name="Svec P."/>
            <person name="Sedlacek I."/>
            <person name="Novakova D."/>
            <person name="Keller J.E."/>
            <person name="Schwendener S."/>
            <person name="Finstrlova A."/>
            <person name="Botka T."/>
            <person name="Kovarovic V."/>
            <person name="Petras P."/>
            <person name="Perreten V."/>
            <person name="Pantucek R."/>
        </authorList>
    </citation>
    <scope>NUCLEOTIDE SEQUENCE</scope>
    <source>
        <strain evidence="1">NRL/St 21/332</strain>
    </source>
</reference>
<proteinExistence type="predicted"/>
<evidence type="ECO:0000313" key="1">
    <source>
        <dbReference type="EMBL" id="WZE66199.1"/>
    </source>
</evidence>
<sequence length="286" mass="33429">MDILFQVFNTSKFKDDLISIEKEIKDKYEDYRDTWKLKNKIKIPAERIVYHHLYTAELNSFTINNLYTSAVSSDIGIIVNNEVVICLDFKTNDLCGNKTDIKKIIVEKNQNSFDNSNFSDLFTVKSNLDRRMRYKPNLPILTYVLKISYFDDGHNFKLVKNDIDFPTVQLACIPNGSLSECFDKNIISGVKTYTYDFNSKHSIIFDNKEELDKFISNNQNNVFPLKDEKNVYNRNGITLWKTTHNKRPCLAYNKNASTLRLDPDTIKLRYDSSNNEWDGIKHIIIQ</sequence>
<dbReference type="RefSeq" id="WP_420493882.1">
    <property type="nucleotide sequence ID" value="NZ_CP124577.1"/>
</dbReference>
<protein>
    <submittedName>
        <fullName evidence="1">Uncharacterized protein</fullName>
    </submittedName>
</protein>